<feature type="compositionally biased region" description="Low complexity" evidence="1">
    <location>
        <begin position="98"/>
        <end position="113"/>
    </location>
</feature>
<feature type="compositionally biased region" description="Polar residues" evidence="1">
    <location>
        <begin position="130"/>
        <end position="144"/>
    </location>
</feature>
<keyword evidence="4" id="KW-1185">Reference proteome</keyword>
<organism evidence="3 4">
    <name type="scientific">Pseudomicrostroma glucosiphilum</name>
    <dbReference type="NCBI Taxonomy" id="1684307"/>
    <lineage>
        <taxon>Eukaryota</taxon>
        <taxon>Fungi</taxon>
        <taxon>Dikarya</taxon>
        <taxon>Basidiomycota</taxon>
        <taxon>Ustilaginomycotina</taxon>
        <taxon>Exobasidiomycetes</taxon>
        <taxon>Microstromatales</taxon>
        <taxon>Microstromatales incertae sedis</taxon>
        <taxon>Pseudomicrostroma</taxon>
    </lineage>
</organism>
<reference evidence="3 4" key="1">
    <citation type="journal article" date="2018" name="Mol. Biol. Evol.">
        <title>Broad Genomic Sampling Reveals a Smut Pathogenic Ancestry of the Fungal Clade Ustilaginomycotina.</title>
        <authorList>
            <person name="Kijpornyongpan T."/>
            <person name="Mondo S.J."/>
            <person name="Barry K."/>
            <person name="Sandor L."/>
            <person name="Lee J."/>
            <person name="Lipzen A."/>
            <person name="Pangilinan J."/>
            <person name="LaButti K."/>
            <person name="Hainaut M."/>
            <person name="Henrissat B."/>
            <person name="Grigoriev I.V."/>
            <person name="Spatafora J.W."/>
            <person name="Aime M.C."/>
        </authorList>
    </citation>
    <scope>NUCLEOTIDE SEQUENCE [LARGE SCALE GENOMIC DNA]</scope>
    <source>
        <strain evidence="3 4">MCA 4718</strain>
    </source>
</reference>
<evidence type="ECO:0000256" key="1">
    <source>
        <dbReference type="SAM" id="MobiDB-lite"/>
    </source>
</evidence>
<evidence type="ECO:0000313" key="3">
    <source>
        <dbReference type="EMBL" id="PWN19396.1"/>
    </source>
</evidence>
<feature type="transmembrane region" description="Helical" evidence="2">
    <location>
        <begin position="200"/>
        <end position="221"/>
    </location>
</feature>
<evidence type="ECO:0000256" key="2">
    <source>
        <dbReference type="SAM" id="Phobius"/>
    </source>
</evidence>
<feature type="region of interest" description="Disordered" evidence="1">
    <location>
        <begin position="98"/>
        <end position="156"/>
    </location>
</feature>
<dbReference type="EMBL" id="KZ819331">
    <property type="protein sequence ID" value="PWN19396.1"/>
    <property type="molecule type" value="Genomic_DNA"/>
</dbReference>
<dbReference type="AlphaFoldDB" id="A0A316U207"/>
<feature type="compositionally biased region" description="Low complexity" evidence="1">
    <location>
        <begin position="10"/>
        <end position="24"/>
    </location>
</feature>
<dbReference type="RefSeq" id="XP_025346556.1">
    <property type="nucleotide sequence ID" value="XM_025492899.1"/>
</dbReference>
<protein>
    <submittedName>
        <fullName evidence="3">Uncharacterized protein</fullName>
    </submittedName>
</protein>
<proteinExistence type="predicted"/>
<evidence type="ECO:0000313" key="4">
    <source>
        <dbReference type="Proteomes" id="UP000245942"/>
    </source>
</evidence>
<accession>A0A316U207</accession>
<dbReference type="Proteomes" id="UP000245942">
    <property type="component" value="Unassembled WGS sequence"/>
</dbReference>
<feature type="region of interest" description="Disordered" evidence="1">
    <location>
        <begin position="1"/>
        <end position="81"/>
    </location>
</feature>
<sequence length="280" mass="30169">MTSFSRRRPASPSSSSSLSSPSRSHTLPHIDTKAGLYSTPTITLNGLPISAPSSAAYPPKHFGRSRPRTPPYAESASSRSTPFSFSSYFTWIRSSSSSTMASTSSSSPQASSSKNLRSRTIPPSPLKPSPHQQQATSQPLSQYKPSKLPSKRNNALYSPNNHMPSPIFQPIKWVRWLNWRINIWLQASFAGGMLTDWESLSVAFVTLLLVIVLLYALFFQFPATVRALHKRATYYIYGNYGAVTGGAGNAGLSSSSSGLAGDGIVDGVAAEMAGIYQGVV</sequence>
<dbReference type="GeneID" id="37014633"/>
<name>A0A316U207_9BASI</name>
<feature type="compositionally biased region" description="Low complexity" evidence="1">
    <location>
        <begin position="50"/>
        <end position="59"/>
    </location>
</feature>
<keyword evidence="2" id="KW-1133">Transmembrane helix</keyword>
<keyword evidence="2" id="KW-0472">Membrane</keyword>
<keyword evidence="2" id="KW-0812">Transmembrane</keyword>
<gene>
    <name evidence="3" type="ORF">BCV69DRAFT_284029</name>
</gene>